<organism evidence="5 6">
    <name type="scientific">Akkermansia biwaensis</name>
    <dbReference type="NCBI Taxonomy" id="2946555"/>
    <lineage>
        <taxon>Bacteria</taxon>
        <taxon>Pseudomonadati</taxon>
        <taxon>Verrucomicrobiota</taxon>
        <taxon>Verrucomicrobiia</taxon>
        <taxon>Verrucomicrobiales</taxon>
        <taxon>Akkermansiaceae</taxon>
        <taxon>Akkermansia</taxon>
    </lineage>
</organism>
<dbReference type="Proteomes" id="UP001062263">
    <property type="component" value="Chromosome"/>
</dbReference>
<dbReference type="RefSeq" id="WP_215436148.1">
    <property type="nucleotide sequence ID" value="NZ_AP025943.1"/>
</dbReference>
<evidence type="ECO:0000256" key="2">
    <source>
        <dbReference type="ARBA" id="ARBA00022741"/>
    </source>
</evidence>
<reference evidence="5" key="1">
    <citation type="submission" date="2022-06" db="EMBL/GenBank/DDBJ databases">
        <title>Akkermansia biwalacus sp. nov., an anaerobic mucin-degrading bacterium isolated from human intestine.</title>
        <authorList>
            <person name="Kobayashi Y."/>
            <person name="Inoue S."/>
            <person name="Kawahara T."/>
            <person name="Kohda N."/>
        </authorList>
    </citation>
    <scope>NUCLEOTIDE SEQUENCE</scope>
    <source>
        <strain evidence="5">WON2089</strain>
    </source>
</reference>
<evidence type="ECO:0000256" key="1">
    <source>
        <dbReference type="ARBA" id="ARBA00022448"/>
    </source>
</evidence>
<dbReference type="PROSITE" id="PS00211">
    <property type="entry name" value="ABC_TRANSPORTER_1"/>
    <property type="match status" value="1"/>
</dbReference>
<keyword evidence="1" id="KW-0813">Transport</keyword>
<proteinExistence type="predicted"/>
<dbReference type="EMBL" id="AP025943">
    <property type="protein sequence ID" value="BDL44178.1"/>
    <property type="molecule type" value="Genomic_DNA"/>
</dbReference>
<accession>A0ABN6QLN0</accession>
<dbReference type="PANTHER" id="PTHR43023">
    <property type="entry name" value="PROTEIN TRIGALACTOSYLDIACYLGLYCEROL 3, CHLOROPLASTIC"/>
    <property type="match status" value="1"/>
</dbReference>
<dbReference type="GO" id="GO:0005524">
    <property type="term" value="F:ATP binding"/>
    <property type="evidence" value="ECO:0007669"/>
    <property type="project" value="UniProtKB-KW"/>
</dbReference>
<dbReference type="PANTHER" id="PTHR43023:SF3">
    <property type="entry name" value="PROTEIN TRIGALACTOSYLDIACYLGLYCEROL 3, CHLOROPLASTIC"/>
    <property type="match status" value="1"/>
</dbReference>
<evidence type="ECO:0000313" key="5">
    <source>
        <dbReference type="EMBL" id="BDL44178.1"/>
    </source>
</evidence>
<keyword evidence="2" id="KW-0547">Nucleotide-binding</keyword>
<dbReference type="Gene3D" id="3.40.50.300">
    <property type="entry name" value="P-loop containing nucleotide triphosphate hydrolases"/>
    <property type="match status" value="1"/>
</dbReference>
<sequence>MQPFIRVSQLKQSFGAQEVLKGVSFDVDKGELLALIGGSGAGKSVILKHLDGLIDPLDGYVDIDGRRISNVPEKVKREIRSKIGFMFQQGALFDSLSVGENVAFPLQEAGLKNEEELDSRISAALESVGLSGQEEKMPANLSGGMIKRVAVARAIVMTPECLLYDEPTAGLDPIVTDSISFLIRQICKDKGITTVIVSHDMPSVIRIADKIVYLREGTVYWTGTPEELLHSEDPVLKKFLYGDSGEDWASLAGMHENFQRVLLERAERERNQ</sequence>
<dbReference type="InterPro" id="IPR017871">
    <property type="entry name" value="ABC_transporter-like_CS"/>
</dbReference>
<dbReference type="InterPro" id="IPR003593">
    <property type="entry name" value="AAA+_ATPase"/>
</dbReference>
<dbReference type="PROSITE" id="PS50893">
    <property type="entry name" value="ABC_TRANSPORTER_2"/>
    <property type="match status" value="1"/>
</dbReference>
<dbReference type="InterPro" id="IPR003439">
    <property type="entry name" value="ABC_transporter-like_ATP-bd"/>
</dbReference>
<evidence type="ECO:0000259" key="4">
    <source>
        <dbReference type="PROSITE" id="PS50893"/>
    </source>
</evidence>
<evidence type="ECO:0000256" key="3">
    <source>
        <dbReference type="ARBA" id="ARBA00022840"/>
    </source>
</evidence>
<dbReference type="InterPro" id="IPR027417">
    <property type="entry name" value="P-loop_NTPase"/>
</dbReference>
<gene>
    <name evidence="5" type="ORF">Abiwalacus_17520</name>
</gene>
<keyword evidence="6" id="KW-1185">Reference proteome</keyword>
<feature type="domain" description="ABC transporter" evidence="4">
    <location>
        <begin position="5"/>
        <end position="241"/>
    </location>
</feature>
<dbReference type="Pfam" id="PF00005">
    <property type="entry name" value="ABC_tran"/>
    <property type="match status" value="1"/>
</dbReference>
<dbReference type="SUPFAM" id="SSF52540">
    <property type="entry name" value="P-loop containing nucleoside triphosphate hydrolases"/>
    <property type="match status" value="1"/>
</dbReference>
<evidence type="ECO:0000313" key="6">
    <source>
        <dbReference type="Proteomes" id="UP001062263"/>
    </source>
</evidence>
<keyword evidence="3 5" id="KW-0067">ATP-binding</keyword>
<protein>
    <submittedName>
        <fullName evidence="5">ABC transporter ATP-binding protein</fullName>
    </submittedName>
</protein>
<dbReference type="SMART" id="SM00382">
    <property type="entry name" value="AAA"/>
    <property type="match status" value="1"/>
</dbReference>
<name>A0ABN6QLN0_9BACT</name>